<evidence type="ECO:0000313" key="2">
    <source>
        <dbReference type="Proteomes" id="UP000181909"/>
    </source>
</evidence>
<dbReference type="EMBL" id="FPJO01000089">
    <property type="protein sequence ID" value="SFY45561.1"/>
    <property type="molecule type" value="Genomic_DNA"/>
</dbReference>
<dbReference type="AlphaFoldDB" id="A0A1K2FCP6"/>
<evidence type="ECO:0000313" key="1">
    <source>
        <dbReference type="EMBL" id="SFY45561.1"/>
    </source>
</evidence>
<dbReference type="RefSeq" id="WP_331733831.1">
    <property type="nucleotide sequence ID" value="NZ_CP108284.1"/>
</dbReference>
<sequence length="43" mass="4437">MYVAVNGPAAGAGWGDTLPAARAVRVKRLLAGGLVTIIITDDW</sequence>
<organism evidence="1 2">
    <name type="scientific">Streptomyces atratus</name>
    <dbReference type="NCBI Taxonomy" id="1893"/>
    <lineage>
        <taxon>Bacteria</taxon>
        <taxon>Bacillati</taxon>
        <taxon>Actinomycetota</taxon>
        <taxon>Actinomycetes</taxon>
        <taxon>Kitasatosporales</taxon>
        <taxon>Streptomycetaceae</taxon>
        <taxon>Streptomyces</taxon>
    </lineage>
</organism>
<reference evidence="1 2" key="1">
    <citation type="submission" date="2016-11" db="EMBL/GenBank/DDBJ databases">
        <authorList>
            <person name="Jaros S."/>
            <person name="Januszkiewicz K."/>
            <person name="Wedrychowicz H."/>
        </authorList>
    </citation>
    <scope>NUCLEOTIDE SEQUENCE [LARGE SCALE GENOMIC DNA]</scope>
    <source>
        <strain evidence="1 2">OK807</strain>
    </source>
</reference>
<protein>
    <submittedName>
        <fullName evidence="1">Uncharacterized protein</fullName>
    </submittedName>
</protein>
<proteinExistence type="predicted"/>
<name>A0A1K2FCP6_STRAR</name>
<gene>
    <name evidence="1" type="ORF">SAMN02787144_10892</name>
</gene>
<accession>A0A1K2FCP6</accession>
<dbReference type="Proteomes" id="UP000181909">
    <property type="component" value="Unassembled WGS sequence"/>
</dbReference>